<sequence>MDRISVAGGNYIFRVLRSDPFLGAGPNVMEAAAVATPLSSSKVAGSQKPSASPSASPSPSPSRLWRPAAQRNMRNQWSKLLSSKDRWASAASEGRSHATSLVNAYLNQSYMPAMDLGALKDMPRIRQKACEKLARKQDMYGKLLVSSYKNMVLAVAELIKSARSIRCYLKGPIASPLAKFGENPEHENDLGDGGGIPVFSSFSISQFENLAQELVDMFVSELSLKRFLVVELLSIRHVEGQGQIGRLKWSDELYTGEFQDLTIANLLSKDYIEPTLPHISGQNPCRLSTKGDYLLSSDVLKVYLTAWISDVNIDTTRISDIFTIVEAETQIKLS</sequence>
<dbReference type="AlphaFoldDB" id="A0AAQ3QA29"/>
<dbReference type="PANTHER" id="PTHR15827:SF2">
    <property type="entry name" value="CYCLIN-DEPENDENT KINASE 2-INTERACTING PROTEIN"/>
    <property type="match status" value="1"/>
</dbReference>
<organism evidence="2 3">
    <name type="scientific">Canna indica</name>
    <name type="common">Indian-shot</name>
    <dbReference type="NCBI Taxonomy" id="4628"/>
    <lineage>
        <taxon>Eukaryota</taxon>
        <taxon>Viridiplantae</taxon>
        <taxon>Streptophyta</taxon>
        <taxon>Embryophyta</taxon>
        <taxon>Tracheophyta</taxon>
        <taxon>Spermatophyta</taxon>
        <taxon>Magnoliopsida</taxon>
        <taxon>Liliopsida</taxon>
        <taxon>Zingiberales</taxon>
        <taxon>Cannaceae</taxon>
        <taxon>Canna</taxon>
    </lineage>
</organism>
<name>A0AAQ3QA29_9LILI</name>
<gene>
    <name evidence="2" type="ORF">Cni_G10154</name>
</gene>
<evidence type="ECO:0000313" key="3">
    <source>
        <dbReference type="Proteomes" id="UP001327560"/>
    </source>
</evidence>
<proteinExistence type="predicted"/>
<dbReference type="PANTHER" id="PTHR15827">
    <property type="entry name" value="CYCLIN-DEPENDENT KINASE 2-INTERACTING PROTEIN"/>
    <property type="match status" value="1"/>
</dbReference>
<accession>A0AAQ3QA29</accession>
<dbReference type="EMBL" id="CP136892">
    <property type="protein sequence ID" value="WOL01438.1"/>
    <property type="molecule type" value="Genomic_DNA"/>
</dbReference>
<evidence type="ECO:0000313" key="2">
    <source>
        <dbReference type="EMBL" id="WOL01438.1"/>
    </source>
</evidence>
<feature type="region of interest" description="Disordered" evidence="1">
    <location>
        <begin position="42"/>
        <end position="65"/>
    </location>
</feature>
<dbReference type="Proteomes" id="UP001327560">
    <property type="component" value="Chromosome 3"/>
</dbReference>
<keyword evidence="3" id="KW-1185">Reference proteome</keyword>
<protein>
    <submittedName>
        <fullName evidence="2">Uncharacterized protein</fullName>
    </submittedName>
</protein>
<evidence type="ECO:0000256" key="1">
    <source>
        <dbReference type="SAM" id="MobiDB-lite"/>
    </source>
</evidence>
<reference evidence="2 3" key="1">
    <citation type="submission" date="2023-10" db="EMBL/GenBank/DDBJ databases">
        <title>Chromosome-scale genome assembly provides insights into flower coloration mechanisms of Canna indica.</title>
        <authorList>
            <person name="Li C."/>
        </authorList>
    </citation>
    <scope>NUCLEOTIDE SEQUENCE [LARGE SCALE GENOMIC DNA]</scope>
    <source>
        <tissue evidence="2">Flower</tissue>
    </source>
</reference>